<evidence type="ECO:0000313" key="1">
    <source>
        <dbReference type="EMBL" id="AEX62377.1"/>
    </source>
</evidence>
<proteinExistence type="predicted"/>
<protein>
    <submittedName>
        <fullName evidence="1">Putative F-box and FNIP repeat-containing protein</fullName>
    </submittedName>
</protein>
<organism evidence="1">
    <name type="scientific">Moumouvirus sp. 'Monve'</name>
    <dbReference type="NCBI Taxonomy" id="1128131"/>
    <lineage>
        <taxon>Viruses</taxon>
        <taxon>Varidnaviria</taxon>
        <taxon>Bamfordvirae</taxon>
        <taxon>Nucleocytoviricota</taxon>
        <taxon>Megaviricetes</taxon>
        <taxon>Imitervirales</taxon>
        <taxon>Mimiviridae</taxon>
        <taxon>Megamimivirinae</taxon>
        <taxon>Moumouvirus</taxon>
    </lineage>
</organism>
<accession>H2EDA4</accession>
<sequence>MSILDILNHDTILCILDYLPDKDKIILCSSNKHLREYLCNIKLNGLYNYNKIKDLPYYSRFKNIKYETLNKNKPNSVTHLRLKKSFYIKKIYQSKNYCKIY</sequence>
<name>H2EDA4_9VIRU</name>
<gene>
    <name evidence="1" type="ORF">mv_L172</name>
</gene>
<dbReference type="EMBL" id="JN885995">
    <property type="protein sequence ID" value="AEX62377.1"/>
    <property type="molecule type" value="Genomic_DNA"/>
</dbReference>
<reference evidence="1" key="1">
    <citation type="submission" date="2011-10" db="EMBL/GenBank/DDBJ databases">
        <title>Provirophages and transpovirons: unique mobilome of giant viruses.</title>
        <authorList>
            <person name="Desnues C."/>
            <person name="LaScola B."/>
            <person name="Yutin N."/>
            <person name="Fournous G."/>
            <person name="Koonin E."/>
            <person name="Raoult D."/>
        </authorList>
    </citation>
    <scope>NUCLEOTIDE SEQUENCE</scope>
    <source>
        <strain evidence="1">Mv13-mv</strain>
    </source>
</reference>